<name>A0AAD5VNM0_9AGAR</name>
<dbReference type="AlphaFoldDB" id="A0AAD5VNM0"/>
<reference evidence="1" key="1">
    <citation type="submission" date="2022-07" db="EMBL/GenBank/DDBJ databases">
        <title>Genome Sequence of Leucocoprinus birnbaumii.</title>
        <authorList>
            <person name="Buettner E."/>
        </authorList>
    </citation>
    <scope>NUCLEOTIDE SEQUENCE</scope>
    <source>
        <strain evidence="1">VT141</strain>
    </source>
</reference>
<evidence type="ECO:0000313" key="2">
    <source>
        <dbReference type="Proteomes" id="UP001213000"/>
    </source>
</evidence>
<dbReference type="Proteomes" id="UP001213000">
    <property type="component" value="Unassembled WGS sequence"/>
</dbReference>
<gene>
    <name evidence="1" type="ORF">NP233_g8141</name>
</gene>
<protein>
    <submittedName>
        <fullName evidence="1">Uncharacterized protein</fullName>
    </submittedName>
</protein>
<keyword evidence="2" id="KW-1185">Reference proteome</keyword>
<accession>A0AAD5VNM0</accession>
<evidence type="ECO:0000313" key="1">
    <source>
        <dbReference type="EMBL" id="KAJ3564669.1"/>
    </source>
</evidence>
<proteinExistence type="predicted"/>
<dbReference type="EMBL" id="JANIEX010000640">
    <property type="protein sequence ID" value="KAJ3564669.1"/>
    <property type="molecule type" value="Genomic_DNA"/>
</dbReference>
<comment type="caution">
    <text evidence="1">The sequence shown here is derived from an EMBL/GenBank/DDBJ whole genome shotgun (WGS) entry which is preliminary data.</text>
</comment>
<organism evidence="1 2">
    <name type="scientific">Leucocoprinus birnbaumii</name>
    <dbReference type="NCBI Taxonomy" id="56174"/>
    <lineage>
        <taxon>Eukaryota</taxon>
        <taxon>Fungi</taxon>
        <taxon>Dikarya</taxon>
        <taxon>Basidiomycota</taxon>
        <taxon>Agaricomycotina</taxon>
        <taxon>Agaricomycetes</taxon>
        <taxon>Agaricomycetidae</taxon>
        <taxon>Agaricales</taxon>
        <taxon>Agaricineae</taxon>
        <taxon>Agaricaceae</taxon>
        <taxon>Leucocoprinus</taxon>
    </lineage>
</organism>
<sequence length="145" mass="14870">MRTTSNGESFVVHIDVVAAKVAAVGSVGAAIGGLVASVGSVGPVERVVLRAVDFDLFTLRNDGVALGVDERESDKATEDLGHHHLGCTGLGIDVLLANNVALLFLGISTAQSGNLTSTYSVFGNKCDVLPLGVESPPVDPETNEV</sequence>